<dbReference type="InterPro" id="IPR037239">
    <property type="entry name" value="OSBP_sf"/>
</dbReference>
<feature type="region of interest" description="Disordered" evidence="4">
    <location>
        <begin position="1"/>
        <end position="25"/>
    </location>
</feature>
<dbReference type="EMBL" id="MU069573">
    <property type="protein sequence ID" value="KAF5838590.1"/>
    <property type="molecule type" value="Genomic_DNA"/>
</dbReference>
<dbReference type="SUPFAM" id="SSF144000">
    <property type="entry name" value="Oxysterol-binding protein-like"/>
    <property type="match status" value="1"/>
</dbReference>
<name>A0ABQ7GVE7_DUNSA</name>
<dbReference type="Proteomes" id="UP000815325">
    <property type="component" value="Unassembled WGS sequence"/>
</dbReference>
<evidence type="ECO:0000256" key="1">
    <source>
        <dbReference type="ARBA" id="ARBA00008842"/>
    </source>
</evidence>
<comment type="caution">
    <text evidence="5">The sequence shown here is derived from an EMBL/GenBank/DDBJ whole genome shotgun (WGS) entry which is preliminary data.</text>
</comment>
<comment type="similarity">
    <text evidence="1 3">Belongs to the OSBP family.</text>
</comment>
<accession>A0ABQ7GVE7</accession>
<organism evidence="5 6">
    <name type="scientific">Dunaliella salina</name>
    <name type="common">Green alga</name>
    <name type="synonym">Protococcus salinus</name>
    <dbReference type="NCBI Taxonomy" id="3046"/>
    <lineage>
        <taxon>Eukaryota</taxon>
        <taxon>Viridiplantae</taxon>
        <taxon>Chlorophyta</taxon>
        <taxon>core chlorophytes</taxon>
        <taxon>Chlorophyceae</taxon>
        <taxon>CS clade</taxon>
        <taxon>Chlamydomonadales</taxon>
        <taxon>Dunaliellaceae</taxon>
        <taxon>Dunaliella</taxon>
    </lineage>
</organism>
<evidence type="ECO:0000313" key="5">
    <source>
        <dbReference type="EMBL" id="KAF5838590.1"/>
    </source>
</evidence>
<evidence type="ECO:0000256" key="3">
    <source>
        <dbReference type="RuleBase" id="RU003844"/>
    </source>
</evidence>
<gene>
    <name evidence="5" type="ORF">DUNSADRAFT_2574</name>
</gene>
<evidence type="ECO:0000313" key="6">
    <source>
        <dbReference type="Proteomes" id="UP000815325"/>
    </source>
</evidence>
<reference evidence="5" key="1">
    <citation type="submission" date="2017-08" db="EMBL/GenBank/DDBJ databases">
        <authorList>
            <person name="Polle J.E."/>
            <person name="Barry K."/>
            <person name="Cushman J."/>
            <person name="Schmutz J."/>
            <person name="Tran D."/>
            <person name="Hathwaick L.T."/>
            <person name="Yim W.C."/>
            <person name="Jenkins J."/>
            <person name="Mckie-Krisberg Z.M."/>
            <person name="Prochnik S."/>
            <person name="Lindquist E."/>
            <person name="Dockter R.B."/>
            <person name="Adam C."/>
            <person name="Molina H."/>
            <person name="Bunkerborg J."/>
            <person name="Jin E."/>
            <person name="Buchheim M."/>
            <person name="Magnuson J."/>
        </authorList>
    </citation>
    <scope>NUCLEOTIDE SEQUENCE</scope>
    <source>
        <strain evidence="5">CCAP 19/18</strain>
    </source>
</reference>
<dbReference type="PANTHER" id="PTHR10972">
    <property type="entry name" value="OXYSTEROL-BINDING PROTEIN-RELATED"/>
    <property type="match status" value="1"/>
</dbReference>
<feature type="compositionally biased region" description="Low complexity" evidence="4">
    <location>
        <begin position="1"/>
        <end position="11"/>
    </location>
</feature>
<dbReference type="InterPro" id="IPR018494">
    <property type="entry name" value="Oxysterol-bd_CS"/>
</dbReference>
<dbReference type="InterPro" id="IPR000648">
    <property type="entry name" value="Oxysterol-bd"/>
</dbReference>
<protein>
    <recommendedName>
        <fullName evidence="7">Oxysterol-binding protein</fullName>
    </recommendedName>
</protein>
<dbReference type="Gene3D" id="2.40.160.120">
    <property type="match status" value="1"/>
</dbReference>
<dbReference type="Pfam" id="PF01237">
    <property type="entry name" value="Oxysterol_BP"/>
    <property type="match status" value="1"/>
</dbReference>
<evidence type="ECO:0008006" key="7">
    <source>
        <dbReference type="Google" id="ProtNLM"/>
    </source>
</evidence>
<dbReference type="PANTHER" id="PTHR10972:SF205">
    <property type="entry name" value="OXYSTEROL-BINDING PROTEIN 1"/>
    <property type="match status" value="1"/>
</dbReference>
<keyword evidence="6" id="KW-1185">Reference proteome</keyword>
<evidence type="ECO:0000256" key="2">
    <source>
        <dbReference type="ARBA" id="ARBA00022553"/>
    </source>
</evidence>
<evidence type="ECO:0000256" key="4">
    <source>
        <dbReference type="SAM" id="MobiDB-lite"/>
    </source>
</evidence>
<dbReference type="PROSITE" id="PS01013">
    <property type="entry name" value="OSBP"/>
    <property type="match status" value="1"/>
</dbReference>
<proteinExistence type="inferred from homology"/>
<sequence>MKDALPMAPLHPHAHPEGGQACPDENLLTNQRDTIAEWLKGMGQRLFAGRVDLLSTPFPVKMFEPRSYLEKLADPWGVEPRLLKEAASTPDAARRMALVMAHFIAGIHVAFEKWQKPFNPILGETWQAKLEPEEITIAMEQISHHPPISAFYMEGQGACA</sequence>
<keyword evidence="2" id="KW-0597">Phosphoprotein</keyword>